<keyword evidence="3" id="KW-0479">Metal-binding</keyword>
<dbReference type="InterPro" id="IPR002495">
    <property type="entry name" value="Glyco_trans_8"/>
</dbReference>
<dbReference type="InterPro" id="IPR050748">
    <property type="entry name" value="Glycosyltrans_8_dom-fam"/>
</dbReference>
<dbReference type="PANTHER" id="PTHR13778:SF47">
    <property type="entry name" value="LIPOPOLYSACCHARIDE 1,3-GALACTOSYLTRANSFERASE"/>
    <property type="match status" value="1"/>
</dbReference>
<evidence type="ECO:0000256" key="2">
    <source>
        <dbReference type="ARBA" id="ARBA00022679"/>
    </source>
</evidence>
<protein>
    <submittedName>
        <fullName evidence="4">Glycosyl transferase 8 family protein</fullName>
    </submittedName>
</protein>
<sequence>MKNTIPIFFAINEEYIDHCCTSIVSILENNRYLNISIYILTDYISLESKELLQEIENVFTCVTIQWEIIDSESFKQLKKKGGYITEHTLYRYAIADLFPNLDKALYLDADLVINGSIEPLWELDLEGYYCAGVDDIFIRRINYRKILELAEKDVYINAGVLLLNLKDLRKDKIQEKLLQHTSIYINRDRYQDQDAINCICKGKIKLIPNIYNFTTSETLHTPEMLSDIIIIHYTGSIKPWHQEYTWQVLKELYCKYNSSMNKIKNRLLSRWMERTIEFFQLSQKTNDTELEEEADKLLNKIIDHCSLAVPITYENGLCGIGTGIEYLLQKKLVEGNSDEILHQIDSAVYSVIEQKSLTDLGLGKGVSGLAYYFYSRLCTRENFNTPTALKIKEYLFHLINWIAELLPDTNNRPVLCEVYLVLSLLHELNIPQAPIETLMRNSLSQITGY</sequence>
<dbReference type="GO" id="GO:0046872">
    <property type="term" value="F:metal ion binding"/>
    <property type="evidence" value="ECO:0007669"/>
    <property type="project" value="UniProtKB-KW"/>
</dbReference>
<dbReference type="Proteomes" id="UP000020773">
    <property type="component" value="Unassembled WGS sequence"/>
</dbReference>
<evidence type="ECO:0000256" key="3">
    <source>
        <dbReference type="ARBA" id="ARBA00022723"/>
    </source>
</evidence>
<dbReference type="PATRIC" id="fig|1339316.3.peg.4722"/>
<accession>A0A015UZF6</accession>
<gene>
    <name evidence="4" type="ORF">M125_4977</name>
</gene>
<evidence type="ECO:0000256" key="1">
    <source>
        <dbReference type="ARBA" id="ARBA00022676"/>
    </source>
</evidence>
<evidence type="ECO:0000313" key="5">
    <source>
        <dbReference type="Proteomes" id="UP000020773"/>
    </source>
</evidence>
<comment type="caution">
    <text evidence="4">The sequence shown here is derived from an EMBL/GenBank/DDBJ whole genome shotgun (WGS) entry which is preliminary data.</text>
</comment>
<organism evidence="4 5">
    <name type="scientific">Bacteroides fragilis str. 3998T(B)3</name>
    <dbReference type="NCBI Taxonomy" id="1339316"/>
    <lineage>
        <taxon>Bacteria</taxon>
        <taxon>Pseudomonadati</taxon>
        <taxon>Bacteroidota</taxon>
        <taxon>Bacteroidia</taxon>
        <taxon>Bacteroidales</taxon>
        <taxon>Bacteroidaceae</taxon>
        <taxon>Bacteroides</taxon>
    </lineage>
</organism>
<dbReference type="AlphaFoldDB" id="A0A015UZF6"/>
<dbReference type="RefSeq" id="WP_032579632.1">
    <property type="nucleotide sequence ID" value="NZ_JGDB01000281.1"/>
</dbReference>
<keyword evidence="1" id="KW-0328">Glycosyltransferase</keyword>
<dbReference type="Gene3D" id="3.90.550.10">
    <property type="entry name" value="Spore Coat Polysaccharide Biosynthesis Protein SpsA, Chain A"/>
    <property type="match status" value="1"/>
</dbReference>
<dbReference type="SUPFAM" id="SSF158745">
    <property type="entry name" value="LanC-like"/>
    <property type="match status" value="1"/>
</dbReference>
<dbReference type="GO" id="GO:0016757">
    <property type="term" value="F:glycosyltransferase activity"/>
    <property type="evidence" value="ECO:0007669"/>
    <property type="project" value="UniProtKB-KW"/>
</dbReference>
<proteinExistence type="predicted"/>
<dbReference type="Gene3D" id="1.50.10.20">
    <property type="match status" value="1"/>
</dbReference>
<dbReference type="InterPro" id="IPR029044">
    <property type="entry name" value="Nucleotide-diphossugar_trans"/>
</dbReference>
<name>A0A015UZF6_BACFG</name>
<dbReference type="SUPFAM" id="SSF53448">
    <property type="entry name" value="Nucleotide-diphospho-sugar transferases"/>
    <property type="match status" value="1"/>
</dbReference>
<keyword evidence="2 4" id="KW-0808">Transferase</keyword>
<dbReference type="CDD" id="cd04194">
    <property type="entry name" value="GT8_A4GalT_like"/>
    <property type="match status" value="1"/>
</dbReference>
<dbReference type="EMBL" id="JGDB01000281">
    <property type="protein sequence ID" value="EXY88396.1"/>
    <property type="molecule type" value="Genomic_DNA"/>
</dbReference>
<evidence type="ECO:0000313" key="4">
    <source>
        <dbReference type="EMBL" id="EXY88396.1"/>
    </source>
</evidence>
<reference evidence="4 5" key="1">
    <citation type="submission" date="2014-02" db="EMBL/GenBank/DDBJ databases">
        <authorList>
            <person name="Sears C."/>
            <person name="Carroll K."/>
            <person name="Sack B.R."/>
            <person name="Qadri F."/>
            <person name="Myers L.L."/>
            <person name="Chung G.-T."/>
            <person name="Escheverria P."/>
            <person name="Fraser C.M."/>
            <person name="Sadzewicz L."/>
            <person name="Shefchek K.A."/>
            <person name="Tallon L."/>
            <person name="Das S.P."/>
            <person name="Daugherty S."/>
            <person name="Mongodin E.F."/>
        </authorList>
    </citation>
    <scope>NUCLEOTIDE SEQUENCE [LARGE SCALE GENOMIC DNA]</scope>
    <source>
        <strain evidence="5">3998T(B)3</strain>
    </source>
</reference>
<dbReference type="Pfam" id="PF01501">
    <property type="entry name" value="Glyco_transf_8"/>
    <property type="match status" value="1"/>
</dbReference>
<dbReference type="PANTHER" id="PTHR13778">
    <property type="entry name" value="GLYCOSYLTRANSFERASE 8 DOMAIN-CONTAINING PROTEIN"/>
    <property type="match status" value="1"/>
</dbReference>